<accession>A0A0N5AGH2</accession>
<dbReference type="WBParaSite" id="SMUV_0000342101-mRNA-1">
    <property type="protein sequence ID" value="SMUV_0000342101-mRNA-1"/>
    <property type="gene ID" value="SMUV_0000342101"/>
</dbReference>
<dbReference type="PANTHER" id="PTHR47958">
    <property type="entry name" value="ATP-DEPENDENT RNA HELICASE DBP3"/>
    <property type="match status" value="1"/>
</dbReference>
<organism evidence="3 4">
    <name type="scientific">Syphacia muris</name>
    <dbReference type="NCBI Taxonomy" id="451379"/>
    <lineage>
        <taxon>Eukaryota</taxon>
        <taxon>Metazoa</taxon>
        <taxon>Ecdysozoa</taxon>
        <taxon>Nematoda</taxon>
        <taxon>Chromadorea</taxon>
        <taxon>Rhabditida</taxon>
        <taxon>Spirurina</taxon>
        <taxon>Oxyuridomorpha</taxon>
        <taxon>Oxyuroidea</taxon>
        <taxon>Oxyuridae</taxon>
        <taxon>Syphacia</taxon>
    </lineage>
</organism>
<protein>
    <submittedName>
        <fullName evidence="4">Helicase C-terminal domain-containing protein</fullName>
    </submittedName>
</protein>
<dbReference type="Gene3D" id="3.40.50.300">
    <property type="entry name" value="P-loop containing nucleotide triphosphate hydrolases"/>
    <property type="match status" value="1"/>
</dbReference>
<dbReference type="SUPFAM" id="SSF52540">
    <property type="entry name" value="P-loop containing nucleoside triphosphate hydrolases"/>
    <property type="match status" value="1"/>
</dbReference>
<dbReference type="SMART" id="SM00490">
    <property type="entry name" value="HELICc"/>
    <property type="match status" value="1"/>
</dbReference>
<feature type="domain" description="Helicase C-terminal" evidence="2">
    <location>
        <begin position="3"/>
        <end position="145"/>
    </location>
</feature>
<keyword evidence="1" id="KW-0732">Signal</keyword>
<evidence type="ECO:0000313" key="3">
    <source>
        <dbReference type="Proteomes" id="UP000046393"/>
    </source>
</evidence>
<reference evidence="4" key="1">
    <citation type="submission" date="2017-02" db="UniProtKB">
        <authorList>
            <consortium name="WormBaseParasite"/>
        </authorList>
    </citation>
    <scope>IDENTIFICATION</scope>
</reference>
<feature type="signal peptide" evidence="1">
    <location>
        <begin position="1"/>
        <end position="17"/>
    </location>
</feature>
<dbReference type="AlphaFoldDB" id="A0A0N5AGH2"/>
<dbReference type="STRING" id="451379.A0A0N5AGH2"/>
<dbReference type="CDD" id="cd18787">
    <property type="entry name" value="SF2_C_DEAD"/>
    <property type="match status" value="1"/>
</dbReference>
<dbReference type="Pfam" id="PF00271">
    <property type="entry name" value="Helicase_C"/>
    <property type="match status" value="1"/>
</dbReference>
<sequence length="167" mass="18167">MPVLSLIGIALITLVVCNLFQGADLLAKGLTKLGFAPCVLHGGKGQDAREYSLAALKDGTKDILVATDVAGRGIDIKDVSLVLNYDMAKSIEDYTHRIGRTGRAGKHGKAITFLTPEDKDVFYDLKQCLLESPVSTCPPELANHPDAQQKPGTFVIKKRQEETLYRN</sequence>
<evidence type="ECO:0000256" key="1">
    <source>
        <dbReference type="SAM" id="SignalP"/>
    </source>
</evidence>
<feature type="chain" id="PRO_5005893029" evidence="1">
    <location>
        <begin position="18"/>
        <end position="167"/>
    </location>
</feature>
<evidence type="ECO:0000313" key="4">
    <source>
        <dbReference type="WBParaSite" id="SMUV_0000342101-mRNA-1"/>
    </source>
</evidence>
<dbReference type="InterPro" id="IPR027417">
    <property type="entry name" value="P-loop_NTPase"/>
</dbReference>
<evidence type="ECO:0000259" key="2">
    <source>
        <dbReference type="PROSITE" id="PS51194"/>
    </source>
</evidence>
<name>A0A0N5AGH2_9BILA</name>
<keyword evidence="3" id="KW-1185">Reference proteome</keyword>
<dbReference type="InterPro" id="IPR001650">
    <property type="entry name" value="Helicase_C-like"/>
</dbReference>
<dbReference type="Proteomes" id="UP000046393">
    <property type="component" value="Unplaced"/>
</dbReference>
<dbReference type="PROSITE" id="PS51194">
    <property type="entry name" value="HELICASE_CTER"/>
    <property type="match status" value="1"/>
</dbReference>
<proteinExistence type="predicted"/>